<organism evidence="2 3">
    <name type="scientific">Pseudomonas karstica</name>
    <dbReference type="NCBI Taxonomy" id="1055468"/>
    <lineage>
        <taxon>Bacteria</taxon>
        <taxon>Pseudomonadati</taxon>
        <taxon>Pseudomonadota</taxon>
        <taxon>Gammaproteobacteria</taxon>
        <taxon>Pseudomonadales</taxon>
        <taxon>Pseudomonadaceae</taxon>
        <taxon>Pseudomonas</taxon>
    </lineage>
</organism>
<dbReference type="NCBIfam" id="TIGR02276">
    <property type="entry name" value="beta_rpt_yvtn"/>
    <property type="match status" value="2"/>
</dbReference>
<name>A0A7X2RNA5_9PSED</name>
<accession>A0A7X2RNA5</accession>
<dbReference type="InterPro" id="IPR015943">
    <property type="entry name" value="WD40/YVTN_repeat-like_dom_sf"/>
</dbReference>
<dbReference type="PANTHER" id="PTHR47197:SF3">
    <property type="entry name" value="DIHYDRO-HEME D1 DEHYDROGENASE"/>
    <property type="match status" value="1"/>
</dbReference>
<dbReference type="PANTHER" id="PTHR47197">
    <property type="entry name" value="PROTEIN NIRF"/>
    <property type="match status" value="1"/>
</dbReference>
<sequence>MLKKHSLAIAALAVVTSSVTSMSARAADERWTFDGNIQNNSLAISPDELTAVVSYSQRSDVVVYDLKSGKVRKVLNGYVTPRNIVFAPSGDAFYLSDSSLGIVRKIDTKSLKTLVDLPLGAGAFGTALGKDGRFLYVNNQAASTLSVVDLEHQHPVAVVSGFSQPRQGIRISPDGNTVYVTNFLGDKITLVDRKTNKIKGEINGFNKLRAISISADGNTLYAANSGSNTIAIVDTQKRSIINTVTVGKNPYGAALTPDGLYVYSGNLGDNSLSVIDTQTMKVTSTVSGLKEPRQAIIFTKDQKKAYVLNKDLSISTVDLKSNKVVATLKTDDK</sequence>
<reference evidence="2 3" key="1">
    <citation type="submission" date="2019-11" db="EMBL/GenBank/DDBJ databases">
        <title>Pseudmonas karstica sp. nov. and Pseudomonas spelaei sp. nov. from caves.</title>
        <authorList>
            <person name="Zeman M."/>
        </authorList>
    </citation>
    <scope>NUCLEOTIDE SEQUENCE [LARGE SCALE GENOMIC DNA]</scope>
    <source>
        <strain evidence="2 3">CCM 7891</strain>
    </source>
</reference>
<dbReference type="InterPro" id="IPR011048">
    <property type="entry name" value="Haem_d1_sf"/>
</dbReference>
<dbReference type="OrthoDB" id="9776991at2"/>
<feature type="signal peptide" evidence="1">
    <location>
        <begin position="1"/>
        <end position="26"/>
    </location>
</feature>
<dbReference type="InterPro" id="IPR051200">
    <property type="entry name" value="Host-pathogen_enzymatic-act"/>
</dbReference>
<gene>
    <name evidence="2" type="ORF">GIR22_02190</name>
</gene>
<feature type="chain" id="PRO_5030509692" evidence="1">
    <location>
        <begin position="27"/>
        <end position="333"/>
    </location>
</feature>
<evidence type="ECO:0000313" key="2">
    <source>
        <dbReference type="EMBL" id="MTD17958.1"/>
    </source>
</evidence>
<evidence type="ECO:0000256" key="1">
    <source>
        <dbReference type="SAM" id="SignalP"/>
    </source>
</evidence>
<protein>
    <submittedName>
        <fullName evidence="2">Beta-propeller fold lactonase family protein</fullName>
    </submittedName>
</protein>
<keyword evidence="1" id="KW-0732">Signal</keyword>
<dbReference type="Gene3D" id="2.130.10.10">
    <property type="entry name" value="YVTN repeat-like/Quinoprotein amine dehydrogenase"/>
    <property type="match status" value="2"/>
</dbReference>
<dbReference type="AlphaFoldDB" id="A0A7X2RNA5"/>
<dbReference type="EMBL" id="WLYI01000002">
    <property type="protein sequence ID" value="MTD17958.1"/>
    <property type="molecule type" value="Genomic_DNA"/>
</dbReference>
<dbReference type="Pfam" id="PF10282">
    <property type="entry name" value="Lactonase"/>
    <property type="match status" value="1"/>
</dbReference>
<comment type="caution">
    <text evidence="2">The sequence shown here is derived from an EMBL/GenBank/DDBJ whole genome shotgun (WGS) entry which is preliminary data.</text>
</comment>
<dbReference type="InterPro" id="IPR019405">
    <property type="entry name" value="Lactonase_7-beta_prop"/>
</dbReference>
<proteinExistence type="predicted"/>
<dbReference type="InterPro" id="IPR011964">
    <property type="entry name" value="YVTN_b-propeller_repeat"/>
</dbReference>
<dbReference type="Proteomes" id="UP000431485">
    <property type="component" value="Unassembled WGS sequence"/>
</dbReference>
<keyword evidence="3" id="KW-1185">Reference proteome</keyword>
<evidence type="ECO:0000313" key="3">
    <source>
        <dbReference type="Proteomes" id="UP000431485"/>
    </source>
</evidence>
<dbReference type="RefSeq" id="WP_154741711.1">
    <property type="nucleotide sequence ID" value="NZ_JBHSTG010000052.1"/>
</dbReference>
<dbReference type="SUPFAM" id="SSF51004">
    <property type="entry name" value="C-terminal (heme d1) domain of cytochrome cd1-nitrite reductase"/>
    <property type="match status" value="1"/>
</dbReference>